<name>A0A4Y2CFE7_ARAVE</name>
<proteinExistence type="predicted"/>
<comment type="caution">
    <text evidence="2">The sequence shown here is derived from an EMBL/GenBank/DDBJ whole genome shotgun (WGS) entry which is preliminary data.</text>
</comment>
<gene>
    <name evidence="2" type="ORF">AVEN_14582_1</name>
</gene>
<feature type="compositionally biased region" description="Polar residues" evidence="1">
    <location>
        <begin position="21"/>
        <end position="32"/>
    </location>
</feature>
<dbReference type="EMBL" id="BGPR01000186">
    <property type="protein sequence ID" value="GBM03083.1"/>
    <property type="molecule type" value="Genomic_DNA"/>
</dbReference>
<keyword evidence="3" id="KW-1185">Reference proteome</keyword>
<dbReference type="Proteomes" id="UP000499080">
    <property type="component" value="Unassembled WGS sequence"/>
</dbReference>
<feature type="region of interest" description="Disordered" evidence="1">
    <location>
        <begin position="21"/>
        <end position="48"/>
    </location>
</feature>
<accession>A0A4Y2CFE7</accession>
<evidence type="ECO:0000313" key="2">
    <source>
        <dbReference type="EMBL" id="GBM03083.1"/>
    </source>
</evidence>
<protein>
    <submittedName>
        <fullName evidence="2">Uncharacterized protein</fullName>
    </submittedName>
</protein>
<reference evidence="2 3" key="1">
    <citation type="journal article" date="2019" name="Sci. Rep.">
        <title>Orb-weaving spider Araneus ventricosus genome elucidates the spidroin gene catalogue.</title>
        <authorList>
            <person name="Kono N."/>
            <person name="Nakamura H."/>
            <person name="Ohtoshi R."/>
            <person name="Moran D.A.P."/>
            <person name="Shinohara A."/>
            <person name="Yoshida Y."/>
            <person name="Fujiwara M."/>
            <person name="Mori M."/>
            <person name="Tomita M."/>
            <person name="Arakawa K."/>
        </authorList>
    </citation>
    <scope>NUCLEOTIDE SEQUENCE [LARGE SCALE GENOMIC DNA]</scope>
</reference>
<evidence type="ECO:0000313" key="3">
    <source>
        <dbReference type="Proteomes" id="UP000499080"/>
    </source>
</evidence>
<evidence type="ECO:0000256" key="1">
    <source>
        <dbReference type="SAM" id="MobiDB-lite"/>
    </source>
</evidence>
<dbReference type="AlphaFoldDB" id="A0A4Y2CFE7"/>
<sequence>MLTSLSLRTCSSLSFRTGCFGQSASSDDNQVEPSHHTRQSRRSLGHTPREPISAVFSLVGTYRHLFPEMKSKISVVLLTMNGFQLRGGDYNQDRTTWESCFAFSF</sequence>
<organism evidence="2 3">
    <name type="scientific">Araneus ventricosus</name>
    <name type="common">Orbweaver spider</name>
    <name type="synonym">Epeira ventricosa</name>
    <dbReference type="NCBI Taxonomy" id="182803"/>
    <lineage>
        <taxon>Eukaryota</taxon>
        <taxon>Metazoa</taxon>
        <taxon>Ecdysozoa</taxon>
        <taxon>Arthropoda</taxon>
        <taxon>Chelicerata</taxon>
        <taxon>Arachnida</taxon>
        <taxon>Araneae</taxon>
        <taxon>Araneomorphae</taxon>
        <taxon>Entelegynae</taxon>
        <taxon>Araneoidea</taxon>
        <taxon>Araneidae</taxon>
        <taxon>Araneus</taxon>
    </lineage>
</organism>